<dbReference type="GO" id="GO:0004056">
    <property type="term" value="F:argininosuccinate lyase activity"/>
    <property type="evidence" value="ECO:0007669"/>
    <property type="project" value="InterPro"/>
</dbReference>
<dbReference type="SUPFAM" id="SSF48557">
    <property type="entry name" value="L-aspartase-like"/>
    <property type="match status" value="1"/>
</dbReference>
<dbReference type="InterPro" id="IPR024083">
    <property type="entry name" value="Fumarase/histidase_N"/>
</dbReference>
<comment type="caution">
    <text evidence="1">The sequence shown here is derived from an EMBL/GenBank/DDBJ whole genome shotgun (WGS) entry which is preliminary data.</text>
</comment>
<dbReference type="GO" id="GO:0042450">
    <property type="term" value="P:L-arginine biosynthetic process via ornithine"/>
    <property type="evidence" value="ECO:0007669"/>
    <property type="project" value="InterPro"/>
</dbReference>
<organism evidence="1">
    <name type="scientific">marine sediment metagenome</name>
    <dbReference type="NCBI Taxonomy" id="412755"/>
    <lineage>
        <taxon>unclassified sequences</taxon>
        <taxon>metagenomes</taxon>
        <taxon>ecological metagenomes</taxon>
    </lineage>
</organism>
<sequence>MLYITILEPMVLYRSRFGNDLNKITLDYVSSTSDDVEIALYDILGSQAHVIMLYEKKIISKSDVKKILQALESLKKEKFDKKSGAEDIHELIESLVIKKAGVSGGKMHTARSRNDQVTLDIRMKIRNDINILCICLLALVSLAKNHQKTIMPLYI</sequence>
<proteinExistence type="predicted"/>
<protein>
    <submittedName>
        <fullName evidence="1">Uncharacterized protein</fullName>
    </submittedName>
</protein>
<dbReference type="Gene3D" id="1.10.275.10">
    <property type="entry name" value="Fumarase/aspartase (N-terminal domain)"/>
    <property type="match status" value="1"/>
</dbReference>
<name>A0A0F9JZB8_9ZZZZ</name>
<dbReference type="PANTHER" id="PTHR43814">
    <property type="entry name" value="ARGININOSUCCINATE LYASE"/>
    <property type="match status" value="1"/>
</dbReference>
<dbReference type="AlphaFoldDB" id="A0A0F9JZB8"/>
<dbReference type="Gene3D" id="1.20.200.10">
    <property type="entry name" value="Fumarase/aspartase (Central domain)"/>
    <property type="match status" value="1"/>
</dbReference>
<evidence type="ECO:0000313" key="1">
    <source>
        <dbReference type="EMBL" id="KKM75093.1"/>
    </source>
</evidence>
<gene>
    <name evidence="1" type="ORF">LCGC14_1393760</name>
</gene>
<feature type="non-terminal residue" evidence="1">
    <location>
        <position position="155"/>
    </location>
</feature>
<dbReference type="GO" id="GO:0005829">
    <property type="term" value="C:cytosol"/>
    <property type="evidence" value="ECO:0007669"/>
    <property type="project" value="TreeGrafter"/>
</dbReference>
<dbReference type="InterPro" id="IPR009049">
    <property type="entry name" value="Argininosuccinate_lyase"/>
</dbReference>
<dbReference type="InterPro" id="IPR008948">
    <property type="entry name" value="L-Aspartase-like"/>
</dbReference>
<accession>A0A0F9JZB8</accession>
<dbReference type="EMBL" id="LAZR01009035">
    <property type="protein sequence ID" value="KKM75093.1"/>
    <property type="molecule type" value="Genomic_DNA"/>
</dbReference>
<dbReference type="PANTHER" id="PTHR43814:SF1">
    <property type="entry name" value="ARGININOSUCCINATE LYASE"/>
    <property type="match status" value="1"/>
</dbReference>
<reference evidence="1" key="1">
    <citation type="journal article" date="2015" name="Nature">
        <title>Complex archaea that bridge the gap between prokaryotes and eukaryotes.</title>
        <authorList>
            <person name="Spang A."/>
            <person name="Saw J.H."/>
            <person name="Jorgensen S.L."/>
            <person name="Zaremba-Niedzwiedzka K."/>
            <person name="Martijn J."/>
            <person name="Lind A.E."/>
            <person name="van Eijk R."/>
            <person name="Schleper C."/>
            <person name="Guy L."/>
            <person name="Ettema T.J."/>
        </authorList>
    </citation>
    <scope>NUCLEOTIDE SEQUENCE</scope>
</reference>